<dbReference type="AlphaFoldDB" id="A0A0A9EDQ4"/>
<name>A0A0A9EDQ4_ARUDO</name>
<keyword evidence="1" id="KW-0472">Membrane</keyword>
<evidence type="ECO:0000313" key="2">
    <source>
        <dbReference type="EMBL" id="JAD97113.1"/>
    </source>
</evidence>
<keyword evidence="1" id="KW-1133">Transmembrane helix</keyword>
<reference evidence="2" key="1">
    <citation type="submission" date="2014-09" db="EMBL/GenBank/DDBJ databases">
        <authorList>
            <person name="Magalhaes I.L.F."/>
            <person name="Oliveira U."/>
            <person name="Santos F.R."/>
            <person name="Vidigal T.H.D.A."/>
            <person name="Brescovit A.D."/>
            <person name="Santos A.J."/>
        </authorList>
    </citation>
    <scope>NUCLEOTIDE SEQUENCE</scope>
    <source>
        <tissue evidence="2">Shoot tissue taken approximately 20 cm above the soil surface</tissue>
    </source>
</reference>
<protein>
    <submittedName>
        <fullName evidence="2">Uncharacterized protein</fullName>
    </submittedName>
</protein>
<organism evidence="2">
    <name type="scientific">Arundo donax</name>
    <name type="common">Giant reed</name>
    <name type="synonym">Donax arundinaceus</name>
    <dbReference type="NCBI Taxonomy" id="35708"/>
    <lineage>
        <taxon>Eukaryota</taxon>
        <taxon>Viridiplantae</taxon>
        <taxon>Streptophyta</taxon>
        <taxon>Embryophyta</taxon>
        <taxon>Tracheophyta</taxon>
        <taxon>Spermatophyta</taxon>
        <taxon>Magnoliopsida</taxon>
        <taxon>Liliopsida</taxon>
        <taxon>Poales</taxon>
        <taxon>Poaceae</taxon>
        <taxon>PACMAD clade</taxon>
        <taxon>Arundinoideae</taxon>
        <taxon>Arundineae</taxon>
        <taxon>Arundo</taxon>
    </lineage>
</organism>
<reference evidence="2" key="2">
    <citation type="journal article" date="2015" name="Data Brief">
        <title>Shoot transcriptome of the giant reed, Arundo donax.</title>
        <authorList>
            <person name="Barrero R.A."/>
            <person name="Guerrero F.D."/>
            <person name="Moolhuijzen P."/>
            <person name="Goolsby J.A."/>
            <person name="Tidwell J."/>
            <person name="Bellgard S.E."/>
            <person name="Bellgard M.I."/>
        </authorList>
    </citation>
    <scope>NUCLEOTIDE SEQUENCE</scope>
    <source>
        <tissue evidence="2">Shoot tissue taken approximately 20 cm above the soil surface</tissue>
    </source>
</reference>
<accession>A0A0A9EDQ4</accession>
<keyword evidence="1" id="KW-0812">Transmembrane</keyword>
<proteinExistence type="predicted"/>
<sequence>MNMKMSIFQYNLFITLLHKMAMKVLVFCIYHYINDVSC</sequence>
<feature type="transmembrane region" description="Helical" evidence="1">
    <location>
        <begin position="12"/>
        <end position="33"/>
    </location>
</feature>
<evidence type="ECO:0000256" key="1">
    <source>
        <dbReference type="SAM" id="Phobius"/>
    </source>
</evidence>
<dbReference type="EMBL" id="GBRH01200782">
    <property type="protein sequence ID" value="JAD97113.1"/>
    <property type="molecule type" value="Transcribed_RNA"/>
</dbReference>